<dbReference type="Pfam" id="PF00188">
    <property type="entry name" value="CAP"/>
    <property type="match status" value="1"/>
</dbReference>
<dbReference type="AlphaFoldDB" id="A0A8H4R8X7"/>
<evidence type="ECO:0000256" key="2">
    <source>
        <dbReference type="SAM" id="SignalP"/>
    </source>
</evidence>
<evidence type="ECO:0000313" key="4">
    <source>
        <dbReference type="EMBL" id="KAF4625774.1"/>
    </source>
</evidence>
<keyword evidence="5" id="KW-1185">Reference proteome</keyword>
<dbReference type="SMART" id="SM00198">
    <property type="entry name" value="SCP"/>
    <property type="match status" value="1"/>
</dbReference>
<evidence type="ECO:0000256" key="1">
    <source>
        <dbReference type="SAM" id="MobiDB-lite"/>
    </source>
</evidence>
<dbReference type="InterPro" id="IPR014044">
    <property type="entry name" value="CAP_dom"/>
</dbReference>
<dbReference type="InterPro" id="IPR001283">
    <property type="entry name" value="CRISP-related"/>
</dbReference>
<name>A0A8H4R8X7_9HELO</name>
<dbReference type="Gene3D" id="3.40.33.10">
    <property type="entry name" value="CAP"/>
    <property type="match status" value="1"/>
</dbReference>
<reference evidence="4 5" key="1">
    <citation type="submission" date="2020-03" db="EMBL/GenBank/DDBJ databases">
        <title>Draft Genome Sequence of Cudoniella acicularis.</title>
        <authorList>
            <person name="Buettner E."/>
            <person name="Kellner H."/>
        </authorList>
    </citation>
    <scope>NUCLEOTIDE SEQUENCE [LARGE SCALE GENOMIC DNA]</scope>
    <source>
        <strain evidence="4 5">DSM 108380</strain>
    </source>
</reference>
<comment type="caution">
    <text evidence="4">The sequence shown here is derived from an EMBL/GenBank/DDBJ whole genome shotgun (WGS) entry which is preliminary data.</text>
</comment>
<dbReference type="EMBL" id="JAAMPI010001298">
    <property type="protein sequence ID" value="KAF4625774.1"/>
    <property type="molecule type" value="Genomic_DNA"/>
</dbReference>
<dbReference type="SUPFAM" id="SSF55797">
    <property type="entry name" value="PR-1-like"/>
    <property type="match status" value="1"/>
</dbReference>
<protein>
    <recommendedName>
        <fullName evidence="3">SCP domain-containing protein</fullName>
    </recommendedName>
</protein>
<keyword evidence="2" id="KW-0732">Signal</keyword>
<dbReference type="OrthoDB" id="337038at2759"/>
<accession>A0A8H4R8X7</accession>
<evidence type="ECO:0000313" key="5">
    <source>
        <dbReference type="Proteomes" id="UP000566819"/>
    </source>
</evidence>
<feature type="region of interest" description="Disordered" evidence="1">
    <location>
        <begin position="67"/>
        <end position="86"/>
    </location>
</feature>
<feature type="chain" id="PRO_5034059828" description="SCP domain-containing protein" evidence="2">
    <location>
        <begin position="20"/>
        <end position="248"/>
    </location>
</feature>
<feature type="domain" description="SCP" evidence="3">
    <location>
        <begin position="100"/>
        <end position="223"/>
    </location>
</feature>
<feature type="signal peptide" evidence="2">
    <location>
        <begin position="1"/>
        <end position="19"/>
    </location>
</feature>
<dbReference type="Proteomes" id="UP000566819">
    <property type="component" value="Unassembled WGS sequence"/>
</dbReference>
<dbReference type="InterPro" id="IPR035940">
    <property type="entry name" value="CAP_sf"/>
</dbReference>
<dbReference type="PRINTS" id="PR00837">
    <property type="entry name" value="V5TPXLIKE"/>
</dbReference>
<sequence length="248" mass="26158">MHSSYGLLLAAVLAPAALAAPAPVPQDMVIVTITEAPVIVTVTDGGSAPTAAPPSPVAPVVAPAAVSSSAPAPPKQSSSSSSSSSTTFDVAASTYTNDDIFKQNMVDGHNFYRSEHGSPPLVWNDTSAAYAQNWANPCVFKHSGGPTGENLAAGGANPLVSVDMWGTERETYNWDAPTYNHFTAMVWKDTTTVGCARKQCNEENGTPGWYVVCEYYPEGNIVGNNWQYFDENVGKLVSGKITDTIVSH</sequence>
<evidence type="ECO:0000259" key="3">
    <source>
        <dbReference type="SMART" id="SM00198"/>
    </source>
</evidence>
<organism evidence="4 5">
    <name type="scientific">Cudoniella acicularis</name>
    <dbReference type="NCBI Taxonomy" id="354080"/>
    <lineage>
        <taxon>Eukaryota</taxon>
        <taxon>Fungi</taxon>
        <taxon>Dikarya</taxon>
        <taxon>Ascomycota</taxon>
        <taxon>Pezizomycotina</taxon>
        <taxon>Leotiomycetes</taxon>
        <taxon>Helotiales</taxon>
        <taxon>Tricladiaceae</taxon>
        <taxon>Cudoniella</taxon>
    </lineage>
</organism>
<dbReference type="PANTHER" id="PTHR10334">
    <property type="entry name" value="CYSTEINE-RICH SECRETORY PROTEIN-RELATED"/>
    <property type="match status" value="1"/>
</dbReference>
<gene>
    <name evidence="4" type="ORF">G7Y89_g12393</name>
</gene>
<proteinExistence type="predicted"/>